<name>A0A9N9Z3Y1_9HYPO</name>
<dbReference type="SUPFAM" id="SSF89095">
    <property type="entry name" value="GatB/YqeY motif"/>
    <property type="match status" value="1"/>
</dbReference>
<gene>
    <name evidence="1" type="primary">AIM41</name>
    <name evidence="2" type="ORF">CSOL1703_00000574</name>
</gene>
<proteinExistence type="inferred from homology"/>
<dbReference type="AlphaFoldDB" id="A0A9N9Z3Y1"/>
<dbReference type="InterPro" id="IPR019004">
    <property type="entry name" value="YqeY/Aim41"/>
</dbReference>
<dbReference type="OrthoDB" id="538640at2759"/>
<dbReference type="PANTHER" id="PTHR28055:SF1">
    <property type="entry name" value="ALTERED INHERITANCE OF MITOCHONDRIA PROTEIN 41, MITOCHONDRIAL"/>
    <property type="match status" value="1"/>
</dbReference>
<dbReference type="GO" id="GO:0005739">
    <property type="term" value="C:mitochondrion"/>
    <property type="evidence" value="ECO:0007669"/>
    <property type="project" value="UniProtKB-SubCell"/>
</dbReference>
<evidence type="ECO:0000313" key="3">
    <source>
        <dbReference type="Proteomes" id="UP000775872"/>
    </source>
</evidence>
<protein>
    <recommendedName>
        <fullName evidence="1">Altered inheritance of mitochondria protein 41</fullName>
    </recommendedName>
</protein>
<dbReference type="GO" id="GO:0016884">
    <property type="term" value="F:carbon-nitrogen ligase activity, with glutamine as amido-N-donor"/>
    <property type="evidence" value="ECO:0007669"/>
    <property type="project" value="UniProtKB-UniRule"/>
</dbReference>
<evidence type="ECO:0000313" key="2">
    <source>
        <dbReference type="EMBL" id="CAH0048627.1"/>
    </source>
</evidence>
<reference evidence="2 3" key="2">
    <citation type="submission" date="2021-10" db="EMBL/GenBank/DDBJ databases">
        <authorList>
            <person name="Piombo E."/>
        </authorList>
    </citation>
    <scope>NUCLEOTIDE SEQUENCE [LARGE SCALE GENOMIC DNA]</scope>
</reference>
<dbReference type="InterPro" id="IPR003789">
    <property type="entry name" value="Asn/Gln_tRNA_amidoTrase-B-like"/>
</dbReference>
<comment type="caution">
    <text evidence="2">The sequence shown here is derived from an EMBL/GenBank/DDBJ whole genome shotgun (WGS) entry which is preliminary data.</text>
</comment>
<keyword evidence="3" id="KW-1185">Reference proteome</keyword>
<organism evidence="2 3">
    <name type="scientific">Clonostachys solani</name>
    <dbReference type="NCBI Taxonomy" id="160281"/>
    <lineage>
        <taxon>Eukaryota</taxon>
        <taxon>Fungi</taxon>
        <taxon>Dikarya</taxon>
        <taxon>Ascomycota</taxon>
        <taxon>Pezizomycotina</taxon>
        <taxon>Sordariomycetes</taxon>
        <taxon>Hypocreomycetidae</taxon>
        <taxon>Hypocreales</taxon>
        <taxon>Bionectriaceae</taxon>
        <taxon>Clonostachys</taxon>
    </lineage>
</organism>
<comment type="similarity">
    <text evidence="1">Belongs to the AIM41 family.</text>
</comment>
<dbReference type="Pfam" id="PF09424">
    <property type="entry name" value="YqeY"/>
    <property type="match status" value="1"/>
</dbReference>
<dbReference type="Gene3D" id="1.10.1510.10">
    <property type="entry name" value="Uncharacterised protein YqeY/AIM41 PF09424, N-terminal domain"/>
    <property type="match status" value="1"/>
</dbReference>
<keyword evidence="1" id="KW-0496">Mitochondrion</keyword>
<dbReference type="EMBL" id="CABFOC020000035">
    <property type="protein sequence ID" value="CAH0048627.1"/>
    <property type="molecule type" value="Genomic_DNA"/>
</dbReference>
<sequence>MASRQSLRAFQAIRSLATASYRPRTWQALRFYSEAAANEAPASAPYLQHLKTDLKTAMRAKDAPRLAVLRAILSENLNASKTKTPIRTDPQLVIQIMKMKRSTEDTAAEAKKVGRDDLAEKELEQAKILEEYIVKSKLEVLGEEQLRPMIKEEIELSIAEGGQAKTLMADVIKRIKVATEDKVVENKILAPLVKELINERNKQN</sequence>
<accession>A0A9N9Z3Y1</accession>
<reference evidence="3" key="1">
    <citation type="submission" date="2019-06" db="EMBL/GenBank/DDBJ databases">
        <authorList>
            <person name="Broberg M."/>
        </authorList>
    </citation>
    <scope>NUCLEOTIDE SEQUENCE [LARGE SCALE GENOMIC DNA]</scope>
</reference>
<dbReference type="InterPro" id="IPR042184">
    <property type="entry name" value="YqeY/Aim41_N"/>
</dbReference>
<dbReference type="Proteomes" id="UP000775872">
    <property type="component" value="Unassembled WGS sequence"/>
</dbReference>
<dbReference type="PANTHER" id="PTHR28055">
    <property type="entry name" value="ALTERED INHERITANCE OF MITOCHONDRIA PROTEIN 41, MITOCHONDRIAL"/>
    <property type="match status" value="1"/>
</dbReference>
<evidence type="ECO:0000256" key="1">
    <source>
        <dbReference type="RuleBase" id="RU365099"/>
    </source>
</evidence>
<comment type="subcellular location">
    <subcellularLocation>
        <location evidence="1">Mitochondrion</location>
    </subcellularLocation>
</comment>